<evidence type="ECO:0000313" key="12">
    <source>
        <dbReference type="EMBL" id="NDV92417.1"/>
    </source>
</evidence>
<dbReference type="RefSeq" id="WP_163087116.1">
    <property type="nucleotide sequence ID" value="NZ_JAAAWN010000022.1"/>
</dbReference>
<dbReference type="Gene3D" id="2.130.10.10">
    <property type="entry name" value="YVTN repeat-like/Quinoprotein amine dehydrogenase"/>
    <property type="match status" value="2"/>
</dbReference>
<dbReference type="SUPFAM" id="SSF63829">
    <property type="entry name" value="Calcium-dependent phosphotriesterase"/>
    <property type="match status" value="1"/>
</dbReference>
<dbReference type="SMART" id="SM00342">
    <property type="entry name" value="HTH_ARAC"/>
    <property type="match status" value="1"/>
</dbReference>
<dbReference type="PROSITE" id="PS50110">
    <property type="entry name" value="RESPONSE_REGULATORY"/>
    <property type="match status" value="1"/>
</dbReference>
<dbReference type="SUPFAM" id="SSF55874">
    <property type="entry name" value="ATPase domain of HSP90 chaperone/DNA topoisomerase II/histidine kinase"/>
    <property type="match status" value="1"/>
</dbReference>
<feature type="domain" description="Histidine kinase" evidence="10">
    <location>
        <begin position="802"/>
        <end position="1010"/>
    </location>
</feature>
<dbReference type="PROSITE" id="PS50109">
    <property type="entry name" value="HIS_KIN"/>
    <property type="match status" value="1"/>
</dbReference>
<keyword evidence="8" id="KW-0812">Transmembrane</keyword>
<keyword evidence="8" id="KW-1133">Transmembrane helix</keyword>
<keyword evidence="8" id="KW-0472">Membrane</keyword>
<dbReference type="GO" id="GO:0000155">
    <property type="term" value="F:phosphorelay sensor kinase activity"/>
    <property type="evidence" value="ECO:0007669"/>
    <property type="project" value="InterPro"/>
</dbReference>
<evidence type="ECO:0000256" key="1">
    <source>
        <dbReference type="ARBA" id="ARBA00000085"/>
    </source>
</evidence>
<dbReference type="PRINTS" id="PR00344">
    <property type="entry name" value="BCTRLSENSOR"/>
</dbReference>
<keyword evidence="13" id="KW-1185">Reference proteome</keyword>
<evidence type="ECO:0000256" key="8">
    <source>
        <dbReference type="SAM" id="Phobius"/>
    </source>
</evidence>
<dbReference type="EMBL" id="JAAAWN010000022">
    <property type="protein sequence ID" value="NDV92417.1"/>
    <property type="molecule type" value="Genomic_DNA"/>
</dbReference>
<comment type="caution">
    <text evidence="12">The sequence shown here is derived from an EMBL/GenBank/DDBJ whole genome shotgun (WGS) entry which is preliminary data.</text>
</comment>
<dbReference type="InterPro" id="IPR004358">
    <property type="entry name" value="Sig_transdc_His_kin-like_C"/>
</dbReference>
<proteinExistence type="predicted"/>
<dbReference type="SUPFAM" id="SSF46689">
    <property type="entry name" value="Homeodomain-like"/>
    <property type="match status" value="1"/>
</dbReference>
<sequence length="1289" mass="143896">MDITKEPILKLRANVVIFGAIFIFFVQNANAVGVALDGRNKFAGIPTGIIYDVEVVGSVIYVASENGVFEVIGGRSTKLNFNPNSDISGPISDIQYDPSGHLWIVEYGVGVFKVRIADKSSVELPIPKHWKEYVWSVAVSPSHLALSIVSGVYIVDKSTGLVEAWADSIGLGNTTSAYSIATDNQNFYVASETELLTIDPEHQTIKKDTLIGRYNELSTLNVVEIHEDSVYLAGKEGIYIVNQTSSDFFPFFKAHNKSDNVTDLHISDNGEIWVAAGGMYKVSNGLVSPAKFLNPVIYSESIRSITAIAETNSNDLLIASSQLGLIGISKKHRAVNFLHENGDILDKKIVTHGVDRHYALEIRTKEKSYTVDLTTGALTSYGDSLGAECIERNAVIFTNIKESDASNFKGCGETYFHTIEISKDSFYAYHDNGSSSSYYLVHEGVVVDEISAPAKILHSVLSESGELLAYDSESNIHIQLSKLSWRKINVQEGGWSSITCLIELSDVFLICTTGKGLVELSKETGRIARSKILETKEIRFIRGAILSENNNLWVTTNMGLFLYDFQEGVTHYIGIEDGILDTDFEYNSFIGNSGSIIVFGDRYPYLINEKLILDAVRHAETNGPSSVYTMIAWGAGIEKKEVHYPSAEEFEFQIGSDYDSIAINIGTNSFLAHENQHVEFRIVGLNNDWVVHPESFVYVALSDLSYGRYQVESRILEDGRRSSVSRLNFIVIPPFYLSYFAFIIYFISAVAFIVLAKLGYLKPFKRYLKNTKVYQFIARYELTDGQSKFEKTLRAKEKHISNIAHDLRTPLQIILGSLEKAPDSTNISSTEFTTLRQNAMRIEKLVDQMSSTVPNIEGSKSLFSRYSVEDVSHVVMNVEPLAKAKNQHLEVTCRGKQHICLISDSLEKIVTNLVENAIKYTPEHGNIKVCASIDDKNLRVTVTDDGEGIDASDHDKVLERFVRVHKGEVEGQGVGLSLVDDLVKLNQGKLTLSSVLGQGAKWTVILPLDDTESVNAEQSSNTEGKNWDDRHTIIVIDDNREFRTYMFNLLTKNYRCLIAKSGRQALELMGKYKVDLVITDLMMRGIDGITLTENIRSHETFATTPVIILTAKTDEATKRKALEEKADYYLTKPTPNNELLLLVDHLLSLRTLTAVEGAAQPILPQLGESLRIPEFTSEKDMNFYLNFIEVLEKNYHNEHFNRDMAANLLLMSARSLNRRLSELFDYNFSEFLTRFRIDKAVPLLVNGGSVITTGMDVGFGTPSYFSTSFKKIKGVSPKKFVDERKVGEG</sequence>
<dbReference type="PROSITE" id="PS00041">
    <property type="entry name" value="HTH_ARAC_FAMILY_1"/>
    <property type="match status" value="1"/>
</dbReference>
<dbReference type="InterPro" id="IPR018062">
    <property type="entry name" value="HTH_AraC-typ_CS"/>
</dbReference>
<dbReference type="Pfam" id="PF12833">
    <property type="entry name" value="HTH_18"/>
    <property type="match status" value="1"/>
</dbReference>
<evidence type="ECO:0000256" key="3">
    <source>
        <dbReference type="ARBA" id="ARBA00022553"/>
    </source>
</evidence>
<dbReference type="Pfam" id="PF00072">
    <property type="entry name" value="Response_reg"/>
    <property type="match status" value="1"/>
</dbReference>
<dbReference type="Gene3D" id="1.10.287.130">
    <property type="match status" value="1"/>
</dbReference>
<keyword evidence="6" id="KW-0804">Transcription</keyword>
<keyword evidence="5" id="KW-0238">DNA-binding</keyword>
<dbReference type="SMART" id="SM00388">
    <property type="entry name" value="HisKA"/>
    <property type="match status" value="1"/>
</dbReference>
<dbReference type="PANTHER" id="PTHR43547">
    <property type="entry name" value="TWO-COMPONENT HISTIDINE KINASE"/>
    <property type="match status" value="1"/>
</dbReference>
<evidence type="ECO:0000259" key="9">
    <source>
        <dbReference type="PROSITE" id="PS01124"/>
    </source>
</evidence>
<reference evidence="12 13" key="1">
    <citation type="submission" date="2020-01" db="EMBL/GenBank/DDBJ databases">
        <authorList>
            <person name="Chen J."/>
            <person name="Zhu S."/>
            <person name="Yang J."/>
        </authorList>
    </citation>
    <scope>NUCLEOTIDE SEQUENCE [LARGE SCALE GENOMIC DNA]</scope>
    <source>
        <strain evidence="12 13">345S023</strain>
    </source>
</reference>
<dbReference type="InterPro" id="IPR013783">
    <property type="entry name" value="Ig-like_fold"/>
</dbReference>
<keyword evidence="4" id="KW-0805">Transcription regulation</keyword>
<feature type="modified residue" description="4-aspartylphosphate" evidence="7">
    <location>
        <position position="1080"/>
    </location>
</feature>
<dbReference type="SUPFAM" id="SSF47384">
    <property type="entry name" value="Homodimeric domain of signal transducing histidine kinase"/>
    <property type="match status" value="1"/>
</dbReference>
<evidence type="ECO:0000259" key="11">
    <source>
        <dbReference type="PROSITE" id="PS50110"/>
    </source>
</evidence>
<organism evidence="12 13">
    <name type="scientific">Alteromonas profundi</name>
    <dbReference type="NCBI Taxonomy" id="2696062"/>
    <lineage>
        <taxon>Bacteria</taxon>
        <taxon>Pseudomonadati</taxon>
        <taxon>Pseudomonadota</taxon>
        <taxon>Gammaproteobacteria</taxon>
        <taxon>Alteromonadales</taxon>
        <taxon>Alteromonadaceae</taxon>
        <taxon>Alteromonas/Salinimonas group</taxon>
        <taxon>Alteromonas</taxon>
    </lineage>
</organism>
<dbReference type="InterPro" id="IPR036097">
    <property type="entry name" value="HisK_dim/P_sf"/>
</dbReference>
<dbReference type="CDD" id="cd17574">
    <property type="entry name" value="REC_OmpR"/>
    <property type="match status" value="1"/>
</dbReference>
<dbReference type="InterPro" id="IPR015943">
    <property type="entry name" value="WD40/YVTN_repeat-like_dom_sf"/>
</dbReference>
<evidence type="ECO:0000256" key="5">
    <source>
        <dbReference type="ARBA" id="ARBA00023125"/>
    </source>
</evidence>
<dbReference type="InterPro" id="IPR005467">
    <property type="entry name" value="His_kinase_dom"/>
</dbReference>
<dbReference type="InterPro" id="IPR011006">
    <property type="entry name" value="CheY-like_superfamily"/>
</dbReference>
<protein>
    <recommendedName>
        <fullName evidence="2">histidine kinase</fullName>
        <ecNumber evidence="2">2.7.13.3</ecNumber>
    </recommendedName>
</protein>
<feature type="domain" description="HTH araC/xylS-type" evidence="9">
    <location>
        <begin position="1185"/>
        <end position="1283"/>
    </location>
</feature>
<dbReference type="SMART" id="SM00448">
    <property type="entry name" value="REC"/>
    <property type="match status" value="1"/>
</dbReference>
<dbReference type="Gene3D" id="1.10.10.60">
    <property type="entry name" value="Homeodomain-like"/>
    <property type="match status" value="1"/>
</dbReference>
<dbReference type="Gene3D" id="3.30.565.10">
    <property type="entry name" value="Histidine kinase-like ATPase, C-terminal domain"/>
    <property type="match status" value="1"/>
</dbReference>
<dbReference type="InterPro" id="IPR018060">
    <property type="entry name" value="HTH_AraC"/>
</dbReference>
<evidence type="ECO:0000259" key="10">
    <source>
        <dbReference type="PROSITE" id="PS50109"/>
    </source>
</evidence>
<feature type="transmembrane region" description="Helical" evidence="8">
    <location>
        <begin position="736"/>
        <end position="760"/>
    </location>
</feature>
<dbReference type="InterPro" id="IPR036890">
    <property type="entry name" value="HATPase_C_sf"/>
</dbReference>
<dbReference type="Proteomes" id="UP000470213">
    <property type="component" value="Unassembled WGS sequence"/>
</dbReference>
<dbReference type="Gene3D" id="3.40.50.2300">
    <property type="match status" value="1"/>
</dbReference>
<comment type="catalytic activity">
    <reaction evidence="1">
        <text>ATP + protein L-histidine = ADP + protein N-phospho-L-histidine.</text>
        <dbReference type="EC" id="2.7.13.3"/>
    </reaction>
</comment>
<dbReference type="PROSITE" id="PS01124">
    <property type="entry name" value="HTH_ARAC_FAMILY_2"/>
    <property type="match status" value="1"/>
</dbReference>
<dbReference type="GO" id="GO:0043565">
    <property type="term" value="F:sequence-specific DNA binding"/>
    <property type="evidence" value="ECO:0007669"/>
    <property type="project" value="InterPro"/>
</dbReference>
<evidence type="ECO:0000256" key="7">
    <source>
        <dbReference type="PROSITE-ProRule" id="PRU00169"/>
    </source>
</evidence>
<dbReference type="SUPFAM" id="SSF52172">
    <property type="entry name" value="CheY-like"/>
    <property type="match status" value="1"/>
</dbReference>
<dbReference type="SMART" id="SM00387">
    <property type="entry name" value="HATPase_c"/>
    <property type="match status" value="1"/>
</dbReference>
<dbReference type="InterPro" id="IPR003661">
    <property type="entry name" value="HisK_dim/P_dom"/>
</dbReference>
<dbReference type="CDD" id="cd00075">
    <property type="entry name" value="HATPase"/>
    <property type="match status" value="1"/>
</dbReference>
<dbReference type="InterPro" id="IPR001789">
    <property type="entry name" value="Sig_transdc_resp-reg_receiver"/>
</dbReference>
<dbReference type="Pfam" id="PF00512">
    <property type="entry name" value="HisKA"/>
    <property type="match status" value="1"/>
</dbReference>
<name>A0A7X5RLZ2_9ALTE</name>
<evidence type="ECO:0000256" key="4">
    <source>
        <dbReference type="ARBA" id="ARBA00023015"/>
    </source>
</evidence>
<dbReference type="Pfam" id="PF02518">
    <property type="entry name" value="HATPase_c"/>
    <property type="match status" value="1"/>
</dbReference>
<evidence type="ECO:0000256" key="6">
    <source>
        <dbReference type="ARBA" id="ARBA00023163"/>
    </source>
</evidence>
<keyword evidence="3 7" id="KW-0597">Phosphoprotein</keyword>
<gene>
    <name evidence="12" type="ORF">GTH32_14660</name>
</gene>
<dbReference type="CDD" id="cd00082">
    <property type="entry name" value="HisKA"/>
    <property type="match status" value="1"/>
</dbReference>
<dbReference type="EC" id="2.7.13.3" evidence="2"/>
<evidence type="ECO:0000256" key="2">
    <source>
        <dbReference type="ARBA" id="ARBA00012438"/>
    </source>
</evidence>
<evidence type="ECO:0000313" key="13">
    <source>
        <dbReference type="Proteomes" id="UP000470213"/>
    </source>
</evidence>
<dbReference type="GO" id="GO:0003700">
    <property type="term" value="F:DNA-binding transcription factor activity"/>
    <property type="evidence" value="ECO:0007669"/>
    <property type="project" value="InterPro"/>
</dbReference>
<feature type="domain" description="Response regulatory" evidence="11">
    <location>
        <begin position="1032"/>
        <end position="1147"/>
    </location>
</feature>
<dbReference type="InterPro" id="IPR009057">
    <property type="entry name" value="Homeodomain-like_sf"/>
</dbReference>
<accession>A0A7X5RLZ2</accession>
<dbReference type="PANTHER" id="PTHR43547:SF2">
    <property type="entry name" value="HYBRID SIGNAL TRANSDUCTION HISTIDINE KINASE C"/>
    <property type="match status" value="1"/>
</dbReference>
<dbReference type="Gene3D" id="2.60.40.10">
    <property type="entry name" value="Immunoglobulins"/>
    <property type="match status" value="1"/>
</dbReference>
<dbReference type="InterPro" id="IPR003594">
    <property type="entry name" value="HATPase_dom"/>
</dbReference>